<keyword evidence="2" id="KW-0997">Cell inner membrane</keyword>
<organism evidence="13 14">
    <name type="scientific">Marinobacter halodurans</name>
    <dbReference type="NCBI Taxonomy" id="2528979"/>
    <lineage>
        <taxon>Bacteria</taxon>
        <taxon>Pseudomonadati</taxon>
        <taxon>Pseudomonadota</taxon>
        <taxon>Gammaproteobacteria</taxon>
        <taxon>Pseudomonadales</taxon>
        <taxon>Marinobacteraceae</taxon>
        <taxon>Marinobacter</taxon>
    </lineage>
</organism>
<dbReference type="SMART" id="SM00283">
    <property type="entry name" value="MA"/>
    <property type="match status" value="1"/>
</dbReference>
<dbReference type="PRINTS" id="PR00260">
    <property type="entry name" value="CHEMTRNSDUCR"/>
</dbReference>
<dbReference type="InterPro" id="IPR013587">
    <property type="entry name" value="Nitrate/nitrite_sensing"/>
</dbReference>
<dbReference type="RefSeq" id="WP_131480291.1">
    <property type="nucleotide sequence ID" value="NZ_SJDL01000007.1"/>
</dbReference>
<dbReference type="InterPro" id="IPR004089">
    <property type="entry name" value="MCPsignal_dom"/>
</dbReference>
<feature type="domain" description="Methyl-accepting transducer" evidence="10">
    <location>
        <begin position="402"/>
        <end position="638"/>
    </location>
</feature>
<accession>A0ABY1ZRW5</accession>
<evidence type="ECO:0000313" key="14">
    <source>
        <dbReference type="Proteomes" id="UP000313645"/>
    </source>
</evidence>
<name>A0ABY1ZRW5_9GAMM</name>
<keyword evidence="5 9" id="KW-0472">Membrane</keyword>
<dbReference type="CDD" id="cd11386">
    <property type="entry name" value="MCP_signal"/>
    <property type="match status" value="1"/>
</dbReference>
<dbReference type="PROSITE" id="PS50111">
    <property type="entry name" value="CHEMOTAXIS_TRANSDUC_2"/>
    <property type="match status" value="1"/>
</dbReference>
<evidence type="ECO:0000256" key="3">
    <source>
        <dbReference type="ARBA" id="ARBA00022692"/>
    </source>
</evidence>
<gene>
    <name evidence="13" type="ORF">EZI54_06735</name>
</gene>
<evidence type="ECO:0000256" key="9">
    <source>
        <dbReference type="SAM" id="Phobius"/>
    </source>
</evidence>
<dbReference type="Proteomes" id="UP000313645">
    <property type="component" value="Unassembled WGS sequence"/>
</dbReference>
<dbReference type="SMART" id="SM00304">
    <property type="entry name" value="HAMP"/>
    <property type="match status" value="1"/>
</dbReference>
<dbReference type="EMBL" id="SJDL01000007">
    <property type="protein sequence ID" value="TBW57722.1"/>
    <property type="molecule type" value="Genomic_DNA"/>
</dbReference>
<reference evidence="13 14" key="1">
    <citation type="submission" date="2019-02" db="EMBL/GenBank/DDBJ databases">
        <title>Marinobacter halodurans sp. nov., a marine bacterium isolated from sea tidal flat.</title>
        <authorList>
            <person name="Yoo Y."/>
            <person name="Lee D.W."/>
            <person name="Kim B.S."/>
            <person name="Kim J.-J."/>
        </authorList>
    </citation>
    <scope>NUCLEOTIDE SEQUENCE [LARGE SCALE GENOMIC DNA]</scope>
    <source>
        <strain evidence="13 14">YJ-S3-2</strain>
    </source>
</reference>
<dbReference type="SUPFAM" id="SSF58104">
    <property type="entry name" value="Methyl-accepting chemotaxis protein (MCP) signaling domain"/>
    <property type="match status" value="1"/>
</dbReference>
<dbReference type="Pfam" id="PF00672">
    <property type="entry name" value="HAMP"/>
    <property type="match status" value="1"/>
</dbReference>
<evidence type="ECO:0000256" key="2">
    <source>
        <dbReference type="ARBA" id="ARBA00022519"/>
    </source>
</evidence>
<keyword evidence="4 9" id="KW-1133">Transmembrane helix</keyword>
<feature type="transmembrane region" description="Helical" evidence="9">
    <location>
        <begin position="322"/>
        <end position="345"/>
    </location>
</feature>
<dbReference type="InterPro" id="IPR004090">
    <property type="entry name" value="Chemotax_Me-accpt_rcpt"/>
</dbReference>
<comment type="similarity">
    <text evidence="7">Belongs to the methyl-accepting chemotaxis (MCP) protein family.</text>
</comment>
<keyword evidence="2" id="KW-1003">Cell membrane</keyword>
<dbReference type="Pfam" id="PF08376">
    <property type="entry name" value="NIT"/>
    <property type="match status" value="1"/>
</dbReference>
<feature type="domain" description="T-SNARE coiled-coil homology" evidence="11">
    <location>
        <begin position="589"/>
        <end position="638"/>
    </location>
</feature>
<evidence type="ECO:0000256" key="7">
    <source>
        <dbReference type="ARBA" id="ARBA00029447"/>
    </source>
</evidence>
<dbReference type="PROSITE" id="PS50192">
    <property type="entry name" value="T_SNARE"/>
    <property type="match status" value="1"/>
</dbReference>
<dbReference type="PANTHER" id="PTHR32089:SF119">
    <property type="entry name" value="METHYL-ACCEPTING CHEMOTAXIS PROTEIN CTPL"/>
    <property type="match status" value="1"/>
</dbReference>
<keyword evidence="6 8" id="KW-0807">Transducer</keyword>
<evidence type="ECO:0000313" key="13">
    <source>
        <dbReference type="EMBL" id="TBW57722.1"/>
    </source>
</evidence>
<dbReference type="InterPro" id="IPR000727">
    <property type="entry name" value="T_SNARE_dom"/>
</dbReference>
<evidence type="ECO:0000259" key="11">
    <source>
        <dbReference type="PROSITE" id="PS50192"/>
    </source>
</evidence>
<dbReference type="InterPro" id="IPR003660">
    <property type="entry name" value="HAMP_dom"/>
</dbReference>
<evidence type="ECO:0000259" key="12">
    <source>
        <dbReference type="PROSITE" id="PS50885"/>
    </source>
</evidence>
<dbReference type="PROSITE" id="PS50885">
    <property type="entry name" value="HAMP"/>
    <property type="match status" value="1"/>
</dbReference>
<keyword evidence="14" id="KW-1185">Reference proteome</keyword>
<proteinExistence type="inferred from homology"/>
<dbReference type="Gene3D" id="1.10.287.950">
    <property type="entry name" value="Methyl-accepting chemotaxis protein"/>
    <property type="match status" value="1"/>
</dbReference>
<feature type="domain" description="HAMP" evidence="12">
    <location>
        <begin position="345"/>
        <end position="397"/>
    </location>
</feature>
<evidence type="ECO:0000256" key="6">
    <source>
        <dbReference type="ARBA" id="ARBA00023224"/>
    </source>
</evidence>
<evidence type="ECO:0000259" key="10">
    <source>
        <dbReference type="PROSITE" id="PS50111"/>
    </source>
</evidence>
<sequence length="675" mass="73330">MRILFSAGIHLMNRLRYPIKFSLIFFIILLPMLFLSIHLVISLNDETNILERERDGLVFINMVRQPLEHLQRHRGLTAAYLKGASEFKQQIQSEGREVDSALSDLASINEQLGKALGVGDKLRQLQRQWETIKSDSLNQSFAVAVKSHTQLIDGYLELMRNVADMSGISLDSRRDSHYMTAALVSDLPKLTENMGQARALGSAVAAAGKFTPEEYTQLSILARNMKEAFKDLSRGLGSAFEADPDLNARMRAQTEETESAVVGIQRLLEDDLLAAKDITVDSNKIFSAATEAISSAYKLYDSLAPELNQLLVTRRQEAERTLTLTFIMVVSVLALTAYLFVSLYLSVRQSINDIGAASERLAEGDLTASIDLAARDEMREIAERFNMMTLKFSALIQKIMNASSQLAAASEELSSVASANANNIDRQSQETAQVATAIEEMTTTVREVSSNTAEASDAAGNAEKEASAGRIVVESTSKAIAELASRVESVSDVIKSLAQDSENIGTVIDVIKSVAEQTNLLALNAAIEAARAGEQGRGFAVVADEVRTLASRTQQSTQEIEEMISKLQHGVRTAVNAMELSRQQAQEGAQQASQAAEALRAITEVISTISGLNMQIASATEEQSSVSEEINRNINSINQLGEQAASGSLQTKASADELARLATDLQNQVASFNVS</sequence>
<evidence type="ECO:0000256" key="1">
    <source>
        <dbReference type="ARBA" id="ARBA00004429"/>
    </source>
</evidence>
<dbReference type="PANTHER" id="PTHR32089">
    <property type="entry name" value="METHYL-ACCEPTING CHEMOTAXIS PROTEIN MCPB"/>
    <property type="match status" value="1"/>
</dbReference>
<keyword evidence="3 9" id="KW-0812">Transmembrane</keyword>
<evidence type="ECO:0000256" key="5">
    <source>
        <dbReference type="ARBA" id="ARBA00023136"/>
    </source>
</evidence>
<evidence type="ECO:0000256" key="8">
    <source>
        <dbReference type="PROSITE-ProRule" id="PRU00284"/>
    </source>
</evidence>
<protein>
    <submittedName>
        <fullName evidence="13">HAMP domain-containing protein</fullName>
    </submittedName>
</protein>
<comment type="caution">
    <text evidence="13">The sequence shown here is derived from an EMBL/GenBank/DDBJ whole genome shotgun (WGS) entry which is preliminary data.</text>
</comment>
<dbReference type="Pfam" id="PF00015">
    <property type="entry name" value="MCPsignal"/>
    <property type="match status" value="1"/>
</dbReference>
<evidence type="ECO:0000256" key="4">
    <source>
        <dbReference type="ARBA" id="ARBA00022989"/>
    </source>
</evidence>
<comment type="subcellular location">
    <subcellularLocation>
        <location evidence="1">Cell inner membrane</location>
        <topology evidence="1">Multi-pass membrane protein</topology>
    </subcellularLocation>
</comment>
<feature type="transmembrane region" description="Helical" evidence="9">
    <location>
        <begin position="21"/>
        <end position="41"/>
    </location>
</feature>
<dbReference type="CDD" id="cd06225">
    <property type="entry name" value="HAMP"/>
    <property type="match status" value="1"/>
</dbReference>